<name>A0A1G9G9K0_9GAMM</name>
<dbReference type="FunFam" id="3.30.1330.40:FF:000001">
    <property type="entry name" value="L-PSP family endoribonuclease"/>
    <property type="match status" value="1"/>
</dbReference>
<dbReference type="Gene3D" id="3.30.1330.40">
    <property type="entry name" value="RutC-like"/>
    <property type="match status" value="1"/>
</dbReference>
<dbReference type="InterPro" id="IPR035959">
    <property type="entry name" value="RutC-like_sf"/>
</dbReference>
<dbReference type="AlphaFoldDB" id="A0A1G9G9K0"/>
<dbReference type="InterPro" id="IPR019897">
    <property type="entry name" value="RidA_CS"/>
</dbReference>
<dbReference type="NCBIfam" id="TIGR00004">
    <property type="entry name" value="Rid family detoxifying hydrolase"/>
    <property type="match status" value="1"/>
</dbReference>
<protein>
    <submittedName>
        <fullName evidence="2">Endoribonuclease L-PSP</fullName>
    </submittedName>
</protein>
<dbReference type="GO" id="GO:0019239">
    <property type="term" value="F:deaminase activity"/>
    <property type="evidence" value="ECO:0007669"/>
    <property type="project" value="TreeGrafter"/>
</dbReference>
<dbReference type="PROSITE" id="PS01094">
    <property type="entry name" value="UPF0076"/>
    <property type="match status" value="1"/>
</dbReference>
<dbReference type="CDD" id="cd00448">
    <property type="entry name" value="YjgF_YER057c_UK114_family"/>
    <property type="match status" value="1"/>
</dbReference>
<dbReference type="SUPFAM" id="SSF55298">
    <property type="entry name" value="YjgF-like"/>
    <property type="match status" value="1"/>
</dbReference>
<keyword evidence="3" id="KW-1185">Reference proteome</keyword>
<dbReference type="Proteomes" id="UP000198654">
    <property type="component" value="Unassembled WGS sequence"/>
</dbReference>
<dbReference type="GO" id="GO:0005829">
    <property type="term" value="C:cytosol"/>
    <property type="evidence" value="ECO:0007669"/>
    <property type="project" value="TreeGrafter"/>
</dbReference>
<gene>
    <name evidence="2" type="ORF">SAMN05661010_00637</name>
</gene>
<dbReference type="RefSeq" id="WP_089725391.1">
    <property type="nucleotide sequence ID" value="NZ_FNGI01000001.1"/>
</dbReference>
<comment type="similarity">
    <text evidence="1">Belongs to the RutC family.</text>
</comment>
<dbReference type="EMBL" id="FNGI01000001">
    <property type="protein sequence ID" value="SDK97302.1"/>
    <property type="molecule type" value="Genomic_DNA"/>
</dbReference>
<evidence type="ECO:0000313" key="3">
    <source>
        <dbReference type="Proteomes" id="UP000198654"/>
    </source>
</evidence>
<sequence length="129" mass="13945">MQRSVISSPNAPRAIGPYSQAIRCGTTLYVSGQLPLAPESMTLVEGFEAQAEQVFRNLSAVLAEAGMDGRNVAKLTIYLADLDNFAELNAIMERHFVAPYPARAAIEVSRLPKSAMIEIEAVAVEISHV</sequence>
<accession>A0A1G9G9K0</accession>
<evidence type="ECO:0000256" key="1">
    <source>
        <dbReference type="ARBA" id="ARBA00010552"/>
    </source>
</evidence>
<dbReference type="Pfam" id="PF01042">
    <property type="entry name" value="Ribonuc_L-PSP"/>
    <property type="match status" value="1"/>
</dbReference>
<dbReference type="InterPro" id="IPR006175">
    <property type="entry name" value="YjgF/YER057c/UK114"/>
</dbReference>
<reference evidence="2 3" key="1">
    <citation type="submission" date="2016-10" db="EMBL/GenBank/DDBJ databases">
        <authorList>
            <person name="de Groot N.N."/>
        </authorList>
    </citation>
    <scope>NUCLEOTIDE SEQUENCE [LARGE SCALE GENOMIC DNA]</scope>
    <source>
        <strain evidence="2 3">DSM 14789</strain>
    </source>
</reference>
<proteinExistence type="inferred from homology"/>
<dbReference type="PANTHER" id="PTHR11803:SF39">
    <property type="entry name" value="2-IMINOBUTANOATE_2-IMINOPROPANOATE DEAMINASE"/>
    <property type="match status" value="1"/>
</dbReference>
<dbReference type="STRING" id="119000.SAMN05661010_00637"/>
<organism evidence="2 3">
    <name type="scientific">Modicisalibacter muralis</name>
    <dbReference type="NCBI Taxonomy" id="119000"/>
    <lineage>
        <taxon>Bacteria</taxon>
        <taxon>Pseudomonadati</taxon>
        <taxon>Pseudomonadota</taxon>
        <taxon>Gammaproteobacteria</taxon>
        <taxon>Oceanospirillales</taxon>
        <taxon>Halomonadaceae</taxon>
        <taxon>Modicisalibacter</taxon>
    </lineage>
</organism>
<dbReference type="InterPro" id="IPR006056">
    <property type="entry name" value="RidA"/>
</dbReference>
<dbReference type="PANTHER" id="PTHR11803">
    <property type="entry name" value="2-IMINOBUTANOATE/2-IMINOPROPANOATE DEAMINASE RIDA"/>
    <property type="match status" value="1"/>
</dbReference>
<evidence type="ECO:0000313" key="2">
    <source>
        <dbReference type="EMBL" id="SDK97302.1"/>
    </source>
</evidence>
<dbReference type="OrthoDB" id="9803101at2"/>